<dbReference type="EMBL" id="CAJNOG010000232">
    <property type="protein sequence ID" value="CAF1100266.1"/>
    <property type="molecule type" value="Genomic_DNA"/>
</dbReference>
<dbReference type="Proteomes" id="UP000663845">
    <property type="component" value="Unassembled WGS sequence"/>
</dbReference>
<accession>A0A814P5Q2</accession>
<evidence type="ECO:0000313" key="3">
    <source>
        <dbReference type="Proteomes" id="UP000663845"/>
    </source>
</evidence>
<name>A0A814P5Q2_9BILA</name>
<dbReference type="AlphaFoldDB" id="A0A814P5Q2"/>
<proteinExistence type="predicted"/>
<dbReference type="InterPro" id="IPR050561">
    <property type="entry name" value="PTP"/>
</dbReference>
<feature type="domain" description="Dual specificity/tyrosine protein phosphatase N-terminal" evidence="1">
    <location>
        <begin position="21"/>
        <end position="162"/>
    </location>
</feature>
<protein>
    <recommendedName>
        <fullName evidence="1">Dual specificity/tyrosine protein phosphatase N-terminal domain-containing protein</fullName>
    </recommendedName>
</protein>
<dbReference type="PANTHER" id="PTHR23339">
    <property type="entry name" value="TYROSINE SPECIFIC PROTEIN PHOSPHATASE AND DUAL SPECIFICITY PROTEIN PHOSPHATASE"/>
    <property type="match status" value="1"/>
</dbReference>
<dbReference type="InterPro" id="IPR029260">
    <property type="entry name" value="DSPn"/>
</dbReference>
<reference evidence="2" key="1">
    <citation type="submission" date="2021-02" db="EMBL/GenBank/DDBJ databases">
        <authorList>
            <person name="Nowell W R."/>
        </authorList>
    </citation>
    <scope>NUCLEOTIDE SEQUENCE</scope>
</reference>
<dbReference type="Pfam" id="PF14671">
    <property type="entry name" value="DSPn"/>
    <property type="match status" value="1"/>
</dbReference>
<dbReference type="CDD" id="cd17657">
    <property type="entry name" value="CDC14_N"/>
    <property type="match status" value="1"/>
</dbReference>
<evidence type="ECO:0000313" key="2">
    <source>
        <dbReference type="EMBL" id="CAF1100266.1"/>
    </source>
</evidence>
<gene>
    <name evidence="2" type="ORF">JYZ213_LOCUS21343</name>
</gene>
<dbReference type="InterPro" id="IPR029021">
    <property type="entry name" value="Prot-tyrosine_phosphatase-like"/>
</dbReference>
<sequence>MTNGSAGGISSETDIIGTASEIIKDRLYFATLRIRPKSSVRSHYFSIDDEFTYEHFYSDFGPLNLASVHQYCTKLTKKLNNPSLAHKRIIHFTKVDPKKRANAAFLIAAYSIICLKRTPEEAFRPLISGINTTHSFLPFRDASLGSSSYNLTLLDTLQGLHKEEKEGEITQGDRLNEIKARRMQHHQQQQHHHTNLLLHPTSSFKRAHTTLASSTHVPYREISSAGIRRFYVQTPMTPSNILINSVSRKPRSYISSAASMMKTPIYPTGRYMNVAARNLGTTLTVADSNNRHAISSSFLKAVQRGKSSMVTSSLGSHSYYTRSKSVYY</sequence>
<dbReference type="Gene3D" id="3.90.190.10">
    <property type="entry name" value="Protein tyrosine phosphatase superfamily"/>
    <property type="match status" value="1"/>
</dbReference>
<organism evidence="2 3">
    <name type="scientific">Adineta steineri</name>
    <dbReference type="NCBI Taxonomy" id="433720"/>
    <lineage>
        <taxon>Eukaryota</taxon>
        <taxon>Metazoa</taxon>
        <taxon>Spiralia</taxon>
        <taxon>Gnathifera</taxon>
        <taxon>Rotifera</taxon>
        <taxon>Eurotatoria</taxon>
        <taxon>Bdelloidea</taxon>
        <taxon>Adinetida</taxon>
        <taxon>Adinetidae</taxon>
        <taxon>Adineta</taxon>
    </lineage>
</organism>
<comment type="caution">
    <text evidence="2">The sequence shown here is derived from an EMBL/GenBank/DDBJ whole genome shotgun (WGS) entry which is preliminary data.</text>
</comment>
<dbReference type="SUPFAM" id="SSF52799">
    <property type="entry name" value="(Phosphotyrosine protein) phosphatases II"/>
    <property type="match status" value="1"/>
</dbReference>
<evidence type="ECO:0000259" key="1">
    <source>
        <dbReference type="Pfam" id="PF14671"/>
    </source>
</evidence>